<reference evidence="2 3" key="1">
    <citation type="journal article" date="2010" name="Nature">
        <title>Genome sequencing and analysis of the model grass Brachypodium distachyon.</title>
        <authorList>
            <consortium name="International Brachypodium Initiative"/>
        </authorList>
    </citation>
    <scope>NUCLEOTIDE SEQUENCE [LARGE SCALE GENOMIC DNA]</scope>
    <source>
        <strain evidence="2 3">Bd21</strain>
    </source>
</reference>
<evidence type="ECO:0000313" key="4">
    <source>
        <dbReference type="Proteomes" id="UP000008810"/>
    </source>
</evidence>
<dbReference type="Proteomes" id="UP000008810">
    <property type="component" value="Chromosome 3"/>
</dbReference>
<reference evidence="2" key="2">
    <citation type="submission" date="2017-06" db="EMBL/GenBank/DDBJ databases">
        <title>WGS assembly of Brachypodium distachyon.</title>
        <authorList>
            <consortium name="The International Brachypodium Initiative"/>
            <person name="Lucas S."/>
            <person name="Harmon-Smith M."/>
            <person name="Lail K."/>
            <person name="Tice H."/>
            <person name="Grimwood J."/>
            <person name="Bruce D."/>
            <person name="Barry K."/>
            <person name="Shu S."/>
            <person name="Lindquist E."/>
            <person name="Wang M."/>
            <person name="Pitluck S."/>
            <person name="Vogel J.P."/>
            <person name="Garvin D.F."/>
            <person name="Mockler T.C."/>
            <person name="Schmutz J."/>
            <person name="Rokhsar D."/>
            <person name="Bevan M.W."/>
        </authorList>
    </citation>
    <scope>NUCLEOTIDE SEQUENCE</scope>
    <source>
        <strain evidence="2">Bd21</strain>
    </source>
</reference>
<dbReference type="AlphaFoldDB" id="A0A0Q3JC42"/>
<dbReference type="InParanoid" id="A0A0Q3JC42"/>
<evidence type="ECO:0000256" key="1">
    <source>
        <dbReference type="SAM" id="MobiDB-lite"/>
    </source>
</evidence>
<proteinExistence type="predicted"/>
<dbReference type="EMBL" id="CM000882">
    <property type="protein sequence ID" value="KQJ95896.1"/>
    <property type="molecule type" value="Genomic_DNA"/>
</dbReference>
<evidence type="ECO:0000313" key="3">
    <source>
        <dbReference type="EnsemblPlants" id="KQJ95896"/>
    </source>
</evidence>
<dbReference type="EnsemblPlants" id="KQJ95896">
    <property type="protein sequence ID" value="KQJ95896"/>
    <property type="gene ID" value="BRADI_3g19665v3"/>
</dbReference>
<dbReference type="Gramene" id="KQJ95896">
    <property type="protein sequence ID" value="KQJ95896"/>
    <property type="gene ID" value="BRADI_3g19665v3"/>
</dbReference>
<gene>
    <name evidence="2" type="ORF">BRADI_3g19665v3</name>
</gene>
<feature type="compositionally biased region" description="Acidic residues" evidence="1">
    <location>
        <begin position="62"/>
        <end position="76"/>
    </location>
</feature>
<name>A0A0Q3JC42_BRADI</name>
<reference evidence="3" key="3">
    <citation type="submission" date="2018-08" db="UniProtKB">
        <authorList>
            <consortium name="EnsemblPlants"/>
        </authorList>
    </citation>
    <scope>IDENTIFICATION</scope>
    <source>
        <strain evidence="3">cv. Bd21</strain>
    </source>
</reference>
<feature type="compositionally biased region" description="Basic and acidic residues" evidence="1">
    <location>
        <begin position="9"/>
        <end position="22"/>
    </location>
</feature>
<organism evidence="2">
    <name type="scientific">Brachypodium distachyon</name>
    <name type="common">Purple false brome</name>
    <name type="synonym">Trachynia distachya</name>
    <dbReference type="NCBI Taxonomy" id="15368"/>
    <lineage>
        <taxon>Eukaryota</taxon>
        <taxon>Viridiplantae</taxon>
        <taxon>Streptophyta</taxon>
        <taxon>Embryophyta</taxon>
        <taxon>Tracheophyta</taxon>
        <taxon>Spermatophyta</taxon>
        <taxon>Magnoliopsida</taxon>
        <taxon>Liliopsida</taxon>
        <taxon>Poales</taxon>
        <taxon>Poaceae</taxon>
        <taxon>BOP clade</taxon>
        <taxon>Pooideae</taxon>
        <taxon>Stipodae</taxon>
        <taxon>Brachypodieae</taxon>
        <taxon>Brachypodium</taxon>
    </lineage>
</organism>
<protein>
    <submittedName>
        <fullName evidence="2 3">Uncharacterized protein</fullName>
    </submittedName>
</protein>
<feature type="region of interest" description="Disordered" evidence="1">
    <location>
        <begin position="1"/>
        <end position="22"/>
    </location>
</feature>
<sequence>MQVLSRANGPDDDKKPVSSWDDYKCPPHAGARTTTSVVVEFFWGGLGTNIGGSHSRDKDLHMDDDEHDMYGNEEESTMATKEMSIIMAMRVLKTMEISKVITKMMIEYACKVKI</sequence>
<feature type="region of interest" description="Disordered" evidence="1">
    <location>
        <begin position="51"/>
        <end position="76"/>
    </location>
</feature>
<keyword evidence="4" id="KW-1185">Reference proteome</keyword>
<evidence type="ECO:0000313" key="2">
    <source>
        <dbReference type="EMBL" id="KQJ95896.1"/>
    </source>
</evidence>
<accession>A0A0Q3JC42</accession>